<feature type="region of interest" description="Disordered" evidence="1">
    <location>
        <begin position="21"/>
        <end position="52"/>
    </location>
</feature>
<protein>
    <submittedName>
        <fullName evidence="4">DNA/RNA non-specific endonuclease</fullName>
    </submittedName>
</protein>
<evidence type="ECO:0000259" key="2">
    <source>
        <dbReference type="SMART" id="SM00477"/>
    </source>
</evidence>
<keyword evidence="4" id="KW-0255">Endonuclease</keyword>
<dbReference type="InterPro" id="IPR040255">
    <property type="entry name" value="Non-specific_endonuclease"/>
</dbReference>
<dbReference type="Pfam" id="PF13365">
    <property type="entry name" value="Trypsin_2"/>
    <property type="match status" value="1"/>
</dbReference>
<dbReference type="SUPFAM" id="SSF54060">
    <property type="entry name" value="His-Me finger endonucleases"/>
    <property type="match status" value="1"/>
</dbReference>
<dbReference type="EMBL" id="CP120863">
    <property type="protein sequence ID" value="WFE92091.1"/>
    <property type="molecule type" value="Genomic_DNA"/>
</dbReference>
<proteinExistence type="predicted"/>
<dbReference type="Gene3D" id="2.40.10.10">
    <property type="entry name" value="Trypsin-like serine proteases"/>
    <property type="match status" value="2"/>
</dbReference>
<dbReference type="SMART" id="SM00892">
    <property type="entry name" value="Endonuclease_NS"/>
    <property type="match status" value="1"/>
</dbReference>
<dbReference type="SUPFAM" id="SSF50494">
    <property type="entry name" value="Trypsin-like serine proteases"/>
    <property type="match status" value="1"/>
</dbReference>
<dbReference type="PANTHER" id="PTHR13966">
    <property type="entry name" value="ENDONUCLEASE RELATED"/>
    <property type="match status" value="1"/>
</dbReference>
<dbReference type="InterPro" id="IPR020821">
    <property type="entry name" value="ENPP1-3/EXOG-like_nuc-like"/>
</dbReference>
<evidence type="ECO:0000313" key="4">
    <source>
        <dbReference type="EMBL" id="WFE92091.1"/>
    </source>
</evidence>
<dbReference type="Pfam" id="PF01223">
    <property type="entry name" value="Endonuclease_NS"/>
    <property type="match status" value="1"/>
</dbReference>
<organism evidence="4 5">
    <name type="scientific">Roseibium porphyridii</name>
    <dbReference type="NCBI Taxonomy" id="2866279"/>
    <lineage>
        <taxon>Bacteria</taxon>
        <taxon>Pseudomonadati</taxon>
        <taxon>Pseudomonadota</taxon>
        <taxon>Alphaproteobacteria</taxon>
        <taxon>Hyphomicrobiales</taxon>
        <taxon>Stappiaceae</taxon>
        <taxon>Roseibium</taxon>
    </lineage>
</organism>
<keyword evidence="4" id="KW-0378">Hydrolase</keyword>
<keyword evidence="5" id="KW-1185">Reference proteome</keyword>
<feature type="domain" description="DNA/RNA non-specific endonuclease/pyrophosphatase/phosphodiesterase" evidence="3">
    <location>
        <begin position="481"/>
        <end position="708"/>
    </location>
</feature>
<dbReference type="InterPro" id="IPR043504">
    <property type="entry name" value="Peptidase_S1_PA_chymotrypsin"/>
</dbReference>
<accession>A0ABY8FA41</accession>
<dbReference type="InterPro" id="IPR009003">
    <property type="entry name" value="Peptidase_S1_PA"/>
</dbReference>
<gene>
    <name evidence="4" type="ORF">K1718_12215</name>
</gene>
<dbReference type="InterPro" id="IPR001604">
    <property type="entry name" value="Endo_G_ENPP1-like_dom"/>
</dbReference>
<dbReference type="InterPro" id="IPR044925">
    <property type="entry name" value="His-Me_finger_sf"/>
</dbReference>
<evidence type="ECO:0000313" key="5">
    <source>
        <dbReference type="Proteomes" id="UP001209803"/>
    </source>
</evidence>
<name>A0ABY8FA41_9HYPH</name>
<feature type="region of interest" description="Disordered" evidence="1">
    <location>
        <begin position="374"/>
        <end position="393"/>
    </location>
</feature>
<dbReference type="Proteomes" id="UP001209803">
    <property type="component" value="Chromosome"/>
</dbReference>
<dbReference type="InterPro" id="IPR044929">
    <property type="entry name" value="DNA/RNA_non-sp_Endonuclease_sf"/>
</dbReference>
<keyword evidence="4" id="KW-0540">Nuclease</keyword>
<dbReference type="PANTHER" id="PTHR13966:SF5">
    <property type="entry name" value="ENDONUCLEASE G, MITOCHONDRIAL"/>
    <property type="match status" value="1"/>
</dbReference>
<evidence type="ECO:0000259" key="3">
    <source>
        <dbReference type="SMART" id="SM00892"/>
    </source>
</evidence>
<dbReference type="Gene3D" id="3.40.570.10">
    <property type="entry name" value="Extracellular Endonuclease, subunit A"/>
    <property type="match status" value="1"/>
</dbReference>
<feature type="domain" description="ENPP1-3/EXOG-like endonuclease/phosphodiesterase" evidence="2">
    <location>
        <begin position="482"/>
        <end position="717"/>
    </location>
</feature>
<sequence>MPISKKNPDLKNYLETLLSSGDLAELADQPEETLRMGGGMDEGPAGADDERAKAHAAVEKLARGQDLDREEAFLIEAIIVPDKRPAIVVTNDAYNVQHKDWVHFNTNETIRRHILKTLPTAGRIELPDHPYLPYGGTGFLVADDLIMTNRHVAELFATGLGERGLAFRPGQTAGIDYKQEAGSTESAFAKITGIRMIHPHWDMALLQLEGAPDGVEPLLLSMQEPEDLEGREITLIGYPAFDPRNDAAVQNRVFKGIYDVKRLLPGFLKSRREILSYGDRVNSVTHDASSLGGASGSLVLDVITGDIVALHFAGRYKDANFAVPTYELSRDDKVVGAGLEFGEDALSNIEDPNPWLSDWRQADGTAESATVALSQDNSGSAIQAPVQTGGPGGSSRWTIPITIDIQVGAASMASSQASAAIPAGQPLAAPAVERMVEPKHDDDYTNRPGYDPSFIGLDVPVPKVTDLDRVSKLDDGSNLLKYYHFSIIMDKFRRMPLVTAANVDTRKSSLKPEPGRKYNRKALNGFTSDNDREKWFADPRIPGDHQLPDRFFNKDRKAFDKGHVVRRNAVVWGRTYEEVQLANGDTFHSTNCTPQVKGFNRSREGGEWGQLENHIFKQAKTEKLCVLAGPVLKAEDPIFTGVDDDGVTKVRIPQSYWKVAVANAEGELQAFAFQLEQDLSDVAFEFQLTQKWKARQISLKDLEKVLAVVKFDKVLHAADQAGTGAGEAVCADAGIG</sequence>
<evidence type="ECO:0000256" key="1">
    <source>
        <dbReference type="SAM" id="MobiDB-lite"/>
    </source>
</evidence>
<reference evidence="4 5" key="1">
    <citation type="submission" date="2023-03" db="EMBL/GenBank/DDBJ databases">
        <title>Roseibium porphyridii sp. nov. and Roseibium rhodosorbium sp. nov. isolated from marine algae, Porphyridium cruentum and Rhodosorus marinus, respectively.</title>
        <authorList>
            <person name="Lee M.W."/>
            <person name="Choi B.J."/>
            <person name="Lee J.K."/>
            <person name="Choi D.G."/>
            <person name="Baek J.H."/>
            <person name="Bayburt H."/>
            <person name="Kim J.M."/>
            <person name="Han D.M."/>
            <person name="Kim K.H."/>
            <person name="Jeon C.O."/>
        </authorList>
    </citation>
    <scope>NUCLEOTIDE SEQUENCE [LARGE SCALE GENOMIC DNA]</scope>
    <source>
        <strain evidence="4 5">KMA01</strain>
    </source>
</reference>
<dbReference type="SMART" id="SM00477">
    <property type="entry name" value="NUC"/>
    <property type="match status" value="1"/>
</dbReference>
<dbReference type="RefSeq" id="WP_265684596.1">
    <property type="nucleotide sequence ID" value="NZ_CP120863.1"/>
</dbReference>
<dbReference type="GO" id="GO:0004519">
    <property type="term" value="F:endonuclease activity"/>
    <property type="evidence" value="ECO:0007669"/>
    <property type="project" value="UniProtKB-KW"/>
</dbReference>